<dbReference type="EMBL" id="JAAGLI010000179">
    <property type="protein sequence ID" value="NEA22193.1"/>
    <property type="molecule type" value="Genomic_DNA"/>
</dbReference>
<dbReference type="PROSITE" id="PS50949">
    <property type="entry name" value="HTH_GNTR"/>
    <property type="match status" value="1"/>
</dbReference>
<dbReference type="InterPro" id="IPR036388">
    <property type="entry name" value="WH-like_DNA-bd_sf"/>
</dbReference>
<accession>A0A6L9QC04</accession>
<dbReference type="GO" id="GO:0003677">
    <property type="term" value="F:DNA binding"/>
    <property type="evidence" value="ECO:0007669"/>
    <property type="project" value="UniProtKB-KW"/>
</dbReference>
<dbReference type="Gene3D" id="3.40.1410.10">
    <property type="entry name" value="Chorismate lyase-like"/>
    <property type="match status" value="1"/>
</dbReference>
<evidence type="ECO:0000313" key="5">
    <source>
        <dbReference type="EMBL" id="NEA22193.1"/>
    </source>
</evidence>
<dbReference type="SUPFAM" id="SSF46785">
    <property type="entry name" value="Winged helix' DNA-binding domain"/>
    <property type="match status" value="1"/>
</dbReference>
<dbReference type="RefSeq" id="WP_163053756.1">
    <property type="nucleotide sequence ID" value="NZ_JAAGLI010000179.1"/>
</dbReference>
<evidence type="ECO:0000313" key="6">
    <source>
        <dbReference type="Proteomes" id="UP000475532"/>
    </source>
</evidence>
<dbReference type="Pfam" id="PF00392">
    <property type="entry name" value="GntR"/>
    <property type="match status" value="1"/>
</dbReference>
<comment type="caution">
    <text evidence="5">The sequence shown here is derived from an EMBL/GenBank/DDBJ whole genome shotgun (WGS) entry which is preliminary data.</text>
</comment>
<sequence>MSVDMEYAPPKYAQIVQALRRRIANGTYPPGSALPSESRLVKEFGVSRPTVVRALQAMQLRGEIEREHGRGSFVKAAPLPTGGDRARRARTVLDQSEAESSVDVIDVGPAKAPPHVAQLLGLADGVTALRRQYLDRQDDTPCELVTVWVPQDIGRAAGLDQAEALNAPLRRLVQAGAGARLAQVVERLSARRPTSAESNLLGIGKTAPVLGVLASVHDSDGRAVLVVDLALPGELQDLEDTYTL</sequence>
<dbReference type="SMART" id="SM00345">
    <property type="entry name" value="HTH_GNTR"/>
    <property type="match status" value="1"/>
</dbReference>
<protein>
    <submittedName>
        <fullName evidence="5">GntR family transcriptional regulator</fullName>
    </submittedName>
</protein>
<dbReference type="GO" id="GO:0003700">
    <property type="term" value="F:DNA-binding transcription factor activity"/>
    <property type="evidence" value="ECO:0007669"/>
    <property type="project" value="InterPro"/>
</dbReference>
<evidence type="ECO:0000256" key="2">
    <source>
        <dbReference type="ARBA" id="ARBA00023125"/>
    </source>
</evidence>
<dbReference type="InterPro" id="IPR050679">
    <property type="entry name" value="Bact_HTH_transcr_reg"/>
</dbReference>
<dbReference type="InterPro" id="IPR036390">
    <property type="entry name" value="WH_DNA-bd_sf"/>
</dbReference>
<dbReference type="SUPFAM" id="SSF64288">
    <property type="entry name" value="Chorismate lyase-like"/>
    <property type="match status" value="1"/>
</dbReference>
<dbReference type="InterPro" id="IPR000524">
    <property type="entry name" value="Tscrpt_reg_HTH_GntR"/>
</dbReference>
<reference evidence="5 6" key="1">
    <citation type="submission" date="2020-01" db="EMBL/GenBank/DDBJ databases">
        <title>Insect and environment-associated Actinomycetes.</title>
        <authorList>
            <person name="Currrie C."/>
            <person name="Chevrette M."/>
            <person name="Carlson C."/>
            <person name="Stubbendieck R."/>
            <person name="Wendt-Pienkowski E."/>
        </authorList>
    </citation>
    <scope>NUCLEOTIDE SEQUENCE [LARGE SCALE GENOMIC DNA]</scope>
    <source>
        <strain evidence="5 6">SID10258</strain>
    </source>
</reference>
<dbReference type="PANTHER" id="PTHR44846">
    <property type="entry name" value="MANNOSYL-D-GLYCERATE TRANSPORT/METABOLISM SYSTEM REPRESSOR MNGR-RELATED"/>
    <property type="match status" value="1"/>
</dbReference>
<gene>
    <name evidence="5" type="ORF">G3I70_06755</name>
</gene>
<dbReference type="GO" id="GO:0045892">
    <property type="term" value="P:negative regulation of DNA-templated transcription"/>
    <property type="evidence" value="ECO:0007669"/>
    <property type="project" value="TreeGrafter"/>
</dbReference>
<dbReference type="InterPro" id="IPR011663">
    <property type="entry name" value="UTRA"/>
</dbReference>
<dbReference type="SMART" id="SM00866">
    <property type="entry name" value="UTRA"/>
    <property type="match status" value="1"/>
</dbReference>
<organism evidence="5 6">
    <name type="scientific">Actinomadura bangladeshensis</name>
    <dbReference type="NCBI Taxonomy" id="453573"/>
    <lineage>
        <taxon>Bacteria</taxon>
        <taxon>Bacillati</taxon>
        <taxon>Actinomycetota</taxon>
        <taxon>Actinomycetes</taxon>
        <taxon>Streptosporangiales</taxon>
        <taxon>Thermomonosporaceae</taxon>
        <taxon>Actinomadura</taxon>
    </lineage>
</organism>
<dbReference type="CDD" id="cd07377">
    <property type="entry name" value="WHTH_GntR"/>
    <property type="match status" value="1"/>
</dbReference>
<feature type="domain" description="HTH gntR-type" evidence="4">
    <location>
        <begin position="9"/>
        <end position="77"/>
    </location>
</feature>
<dbReference type="PRINTS" id="PR00035">
    <property type="entry name" value="HTHGNTR"/>
</dbReference>
<proteinExistence type="predicted"/>
<keyword evidence="1" id="KW-0805">Transcription regulation</keyword>
<name>A0A6L9QC04_9ACTN</name>
<dbReference type="InterPro" id="IPR028978">
    <property type="entry name" value="Chorismate_lyase_/UTRA_dom_sf"/>
</dbReference>
<keyword evidence="2" id="KW-0238">DNA-binding</keyword>
<evidence type="ECO:0000256" key="1">
    <source>
        <dbReference type="ARBA" id="ARBA00023015"/>
    </source>
</evidence>
<evidence type="ECO:0000256" key="3">
    <source>
        <dbReference type="ARBA" id="ARBA00023163"/>
    </source>
</evidence>
<dbReference type="Pfam" id="PF07702">
    <property type="entry name" value="UTRA"/>
    <property type="match status" value="1"/>
</dbReference>
<keyword evidence="3" id="KW-0804">Transcription</keyword>
<dbReference type="AlphaFoldDB" id="A0A6L9QC04"/>
<evidence type="ECO:0000259" key="4">
    <source>
        <dbReference type="PROSITE" id="PS50949"/>
    </source>
</evidence>
<dbReference type="PANTHER" id="PTHR44846:SF17">
    <property type="entry name" value="GNTR-FAMILY TRANSCRIPTIONAL REGULATOR"/>
    <property type="match status" value="1"/>
</dbReference>
<dbReference type="Proteomes" id="UP000475532">
    <property type="component" value="Unassembled WGS sequence"/>
</dbReference>
<dbReference type="Gene3D" id="1.10.10.10">
    <property type="entry name" value="Winged helix-like DNA-binding domain superfamily/Winged helix DNA-binding domain"/>
    <property type="match status" value="1"/>
</dbReference>